<sequence length="140" mass="16142">MKSFNLVLFLFTFCLATVSFRTSSQQSYKKMIVGKWQPVSSTAEGVEANGKRTVNHSTLSRNDVMQFNADGSIMDSGQIYFSYSIHPDDKTLSLFGNTNDERKFEIVQLDKTTMKIVSRDNDQYRGEPFRITWTIVFKRK</sequence>
<protein>
    <recommendedName>
        <fullName evidence="2">Lipocalin-like domain-containing protein</fullName>
    </recommendedName>
</protein>
<organism evidence="3 4">
    <name type="scientific">Chryseobacterium indologenes</name>
    <name type="common">Flavobacterium indologenes</name>
    <dbReference type="NCBI Taxonomy" id="253"/>
    <lineage>
        <taxon>Bacteria</taxon>
        <taxon>Pseudomonadati</taxon>
        <taxon>Bacteroidota</taxon>
        <taxon>Flavobacteriia</taxon>
        <taxon>Flavobacteriales</taxon>
        <taxon>Weeksellaceae</taxon>
        <taxon>Chryseobacterium group</taxon>
        <taxon>Chryseobacterium</taxon>
    </lineage>
</organism>
<dbReference type="Proteomes" id="UP000269015">
    <property type="component" value="Chromosome"/>
</dbReference>
<dbReference type="EMBL" id="CP033930">
    <property type="protein sequence ID" value="AZB16942.1"/>
    <property type="molecule type" value="Genomic_DNA"/>
</dbReference>
<dbReference type="RefSeq" id="WP_060868625.1">
    <property type="nucleotide sequence ID" value="NZ_CP033930.1"/>
</dbReference>
<name>A0AAD0YTN7_CHRID</name>
<proteinExistence type="predicted"/>
<dbReference type="InterPro" id="IPR024311">
    <property type="entry name" value="Lipocalin-like"/>
</dbReference>
<evidence type="ECO:0000256" key="1">
    <source>
        <dbReference type="SAM" id="SignalP"/>
    </source>
</evidence>
<gene>
    <name evidence="3" type="ORF">EG352_03705</name>
</gene>
<keyword evidence="1" id="KW-0732">Signal</keyword>
<evidence type="ECO:0000259" key="2">
    <source>
        <dbReference type="Pfam" id="PF13648"/>
    </source>
</evidence>
<dbReference type="Pfam" id="PF13648">
    <property type="entry name" value="Lipocalin_4"/>
    <property type="match status" value="1"/>
</dbReference>
<reference evidence="3 4" key="1">
    <citation type="submission" date="2018-11" db="EMBL/GenBank/DDBJ databases">
        <title>Proposal to divide the Flavobacteriaceae and reorganize its genera based on Amino Acid Identity values calculated from whole genome sequences.</title>
        <authorList>
            <person name="Nicholson A.C."/>
            <person name="Gulvik C.A."/>
            <person name="Whitney A.M."/>
            <person name="Humrighouse B.W."/>
            <person name="Bell M."/>
            <person name="Holmes B."/>
            <person name="Steigerwalt A.G."/>
            <person name="Villarma A."/>
            <person name="Sheth M."/>
            <person name="Batra D."/>
            <person name="Pryor J."/>
            <person name="Bernardet J.-F."/>
            <person name="Hugo C."/>
            <person name="Kampfer P."/>
            <person name="Newman J."/>
            <person name="McQuiston J.R."/>
        </authorList>
    </citation>
    <scope>NUCLEOTIDE SEQUENCE [LARGE SCALE GENOMIC DNA]</scope>
    <source>
        <strain evidence="3 4">H5559</strain>
    </source>
</reference>
<feature type="signal peptide" evidence="1">
    <location>
        <begin position="1"/>
        <end position="16"/>
    </location>
</feature>
<feature type="chain" id="PRO_5041969247" description="Lipocalin-like domain-containing protein" evidence="1">
    <location>
        <begin position="17"/>
        <end position="140"/>
    </location>
</feature>
<evidence type="ECO:0000313" key="4">
    <source>
        <dbReference type="Proteomes" id="UP000269015"/>
    </source>
</evidence>
<accession>A0AAD0YTN7</accession>
<feature type="domain" description="Lipocalin-like" evidence="2">
    <location>
        <begin position="32"/>
        <end position="116"/>
    </location>
</feature>
<evidence type="ECO:0000313" key="3">
    <source>
        <dbReference type="EMBL" id="AZB16942.1"/>
    </source>
</evidence>
<dbReference type="AlphaFoldDB" id="A0AAD0YTN7"/>